<evidence type="ECO:0000256" key="9">
    <source>
        <dbReference type="ARBA" id="ARBA00023170"/>
    </source>
</evidence>
<dbReference type="SUPFAM" id="SSF56935">
    <property type="entry name" value="Porins"/>
    <property type="match status" value="1"/>
</dbReference>
<evidence type="ECO:0000256" key="11">
    <source>
        <dbReference type="PROSITE-ProRule" id="PRU01360"/>
    </source>
</evidence>
<evidence type="ECO:0000259" key="15">
    <source>
        <dbReference type="Pfam" id="PF07715"/>
    </source>
</evidence>
<sequence length="661" mass="72767">MKRTHSLIAASLLLAWAGHAGAADTPAFTLGEISVVAPADDAPLPGASVLDSAAIRAENRETVGAALQMAAGVNLSRVGARNEQMAYVRGFDLRQVPVFVDGIPVYVPYDGYVDLGRFTTFDLARIEVAKGFSSLTYGPNTLGGAINLVSRRPSRAFEGEVGGGIELDKDGARSSYRAYGNVGLLRESWYLQAGAALVDEDGFGLPDSFDPVATENGGRRENSYRRDSKLSFKLGLTPNASDEYVLGYVRQDGKKGNPPYTGSVVSPRYWQWPYWDKTSLFIATHTQFGDHALKVRAYHDTYENSLYAYDDATYTTQNRRSSFRSWYDDYTDGLSVEGDFALATANRLRVAYHYKEDVHREHDAGEPEQTFRDRTQSFAVEDSHAVNARLTLVGGLSYDYREARRAESYDVSTGLVRQPVGDNDAVNAQLGAFYALDSGTLRATVARKSRFATIKDRYSFRLGTALPNPDLKTERATHYELGYSAALAGDWKVDAALFRSNVRDLIQSVRIDASQCSSPPCSQMQNVARARATGLELAVDGRVGALKLDANYLWLYRKNLEDATVRLTDTPRHKFFAAATWTQGAWQLGGSVEAASRRYTSSDGRQQAAGYAVANAHVGYRFAGGALVEAGVHNLFDRLYAYSEGFPEPGRRYYVNFNLPL</sequence>
<dbReference type="GO" id="GO:0044718">
    <property type="term" value="P:siderophore transmembrane transport"/>
    <property type="evidence" value="ECO:0007669"/>
    <property type="project" value="TreeGrafter"/>
</dbReference>
<dbReference type="Pfam" id="PF00593">
    <property type="entry name" value="TonB_dep_Rec_b-barrel"/>
    <property type="match status" value="1"/>
</dbReference>
<dbReference type="GO" id="GO:0009279">
    <property type="term" value="C:cell outer membrane"/>
    <property type="evidence" value="ECO:0007669"/>
    <property type="project" value="UniProtKB-SubCell"/>
</dbReference>
<evidence type="ECO:0000256" key="1">
    <source>
        <dbReference type="ARBA" id="ARBA00004571"/>
    </source>
</evidence>
<keyword evidence="8 11" id="KW-0472">Membrane</keyword>
<dbReference type="InterPro" id="IPR012910">
    <property type="entry name" value="Plug_dom"/>
</dbReference>
<keyword evidence="5 11" id="KW-0812">Transmembrane</keyword>
<keyword evidence="4 11" id="KW-1134">Transmembrane beta strand</keyword>
<dbReference type="PANTHER" id="PTHR30069:SF29">
    <property type="entry name" value="HEMOGLOBIN AND HEMOGLOBIN-HAPTOGLOBIN-BINDING PROTEIN 1-RELATED"/>
    <property type="match status" value="1"/>
</dbReference>
<evidence type="ECO:0000256" key="7">
    <source>
        <dbReference type="ARBA" id="ARBA00023077"/>
    </source>
</evidence>
<protein>
    <submittedName>
        <fullName evidence="16">Probable TonB-dependent receptor</fullName>
    </submittedName>
</protein>
<evidence type="ECO:0000256" key="3">
    <source>
        <dbReference type="ARBA" id="ARBA00022448"/>
    </source>
</evidence>
<evidence type="ECO:0000256" key="2">
    <source>
        <dbReference type="ARBA" id="ARBA00009810"/>
    </source>
</evidence>
<keyword evidence="10 11" id="KW-0998">Cell outer membrane</keyword>
<evidence type="ECO:0000259" key="14">
    <source>
        <dbReference type="Pfam" id="PF00593"/>
    </source>
</evidence>
<dbReference type="Proteomes" id="UP000002588">
    <property type="component" value="Chromosome"/>
</dbReference>
<evidence type="ECO:0000313" key="17">
    <source>
        <dbReference type="Proteomes" id="UP000002588"/>
    </source>
</evidence>
<evidence type="ECO:0000256" key="5">
    <source>
        <dbReference type="ARBA" id="ARBA00022692"/>
    </source>
</evidence>
<keyword evidence="17" id="KW-1185">Reference proteome</keyword>
<feature type="domain" description="TonB-dependent receptor-like beta-barrel" evidence="14">
    <location>
        <begin position="244"/>
        <end position="635"/>
    </location>
</feature>
<keyword evidence="9 16" id="KW-0675">Receptor</keyword>
<feature type="domain" description="TonB-dependent receptor plug" evidence="15">
    <location>
        <begin position="48"/>
        <end position="145"/>
    </location>
</feature>
<dbReference type="InterPro" id="IPR000531">
    <property type="entry name" value="Beta-barrel_TonB"/>
</dbReference>
<dbReference type="InterPro" id="IPR039426">
    <property type="entry name" value="TonB-dep_rcpt-like"/>
</dbReference>
<dbReference type="InterPro" id="IPR037066">
    <property type="entry name" value="Plug_dom_sf"/>
</dbReference>
<evidence type="ECO:0000256" key="10">
    <source>
        <dbReference type="ARBA" id="ARBA00023237"/>
    </source>
</evidence>
<comment type="subcellular location">
    <subcellularLocation>
        <location evidence="1 11">Cell outer membrane</location>
        <topology evidence="1 11">Multi-pass membrane protein</topology>
    </subcellularLocation>
</comment>
<evidence type="ECO:0000256" key="12">
    <source>
        <dbReference type="RuleBase" id="RU003357"/>
    </source>
</evidence>
<evidence type="ECO:0000256" key="4">
    <source>
        <dbReference type="ARBA" id="ARBA00022452"/>
    </source>
</evidence>
<dbReference type="HOGENOM" id="CLU_008287_8_2_4"/>
<feature type="signal peptide" evidence="13">
    <location>
        <begin position="1"/>
        <end position="22"/>
    </location>
</feature>
<dbReference type="PANTHER" id="PTHR30069">
    <property type="entry name" value="TONB-DEPENDENT OUTER MEMBRANE RECEPTOR"/>
    <property type="match status" value="1"/>
</dbReference>
<comment type="similarity">
    <text evidence="2 11 12">Belongs to the TonB-dependent receptor family.</text>
</comment>
<feature type="chain" id="PRO_5002635453" evidence="13">
    <location>
        <begin position="23"/>
        <end position="661"/>
    </location>
</feature>
<dbReference type="RefSeq" id="WP_011767558.1">
    <property type="nucleotide sequence ID" value="NC_008702.1"/>
</dbReference>
<evidence type="ECO:0000256" key="8">
    <source>
        <dbReference type="ARBA" id="ARBA00023136"/>
    </source>
</evidence>
<dbReference type="EMBL" id="AM406670">
    <property type="protein sequence ID" value="CAL96452.1"/>
    <property type="molecule type" value="Genomic_DNA"/>
</dbReference>
<proteinExistence type="inferred from homology"/>
<dbReference type="GO" id="GO:0015344">
    <property type="term" value="F:siderophore uptake transmembrane transporter activity"/>
    <property type="evidence" value="ECO:0007669"/>
    <property type="project" value="TreeGrafter"/>
</dbReference>
<organism evidence="16 17">
    <name type="scientific">Azoarcus sp. (strain BH72)</name>
    <dbReference type="NCBI Taxonomy" id="418699"/>
    <lineage>
        <taxon>Bacteria</taxon>
        <taxon>Pseudomonadati</taxon>
        <taxon>Pseudomonadota</taxon>
        <taxon>Betaproteobacteria</taxon>
        <taxon>Rhodocyclales</taxon>
        <taxon>Zoogloeaceae</taxon>
        <taxon>Azoarcus</taxon>
    </lineage>
</organism>
<dbReference type="STRING" id="62928.azo3836"/>
<keyword evidence="6 13" id="KW-0732">Signal</keyword>
<name>A1KC96_AZOSB</name>
<evidence type="ECO:0000256" key="13">
    <source>
        <dbReference type="SAM" id="SignalP"/>
    </source>
</evidence>
<dbReference type="eggNOG" id="COG4206">
    <property type="taxonomic scope" value="Bacteria"/>
</dbReference>
<evidence type="ECO:0000256" key="6">
    <source>
        <dbReference type="ARBA" id="ARBA00022729"/>
    </source>
</evidence>
<reference evidence="16 17" key="1">
    <citation type="journal article" date="2006" name="Nat. Biotechnol.">
        <title>Complete genome of the mutualistic, N2-fixing grass endophyte Azoarcus sp. strain BH72.</title>
        <authorList>
            <person name="Krause A."/>
            <person name="Ramakumar A."/>
            <person name="Bartels D."/>
            <person name="Battistoni F."/>
            <person name="Bekel T."/>
            <person name="Boch J."/>
            <person name="Boehm M."/>
            <person name="Friedrich F."/>
            <person name="Hurek T."/>
            <person name="Krause L."/>
            <person name="Linke B."/>
            <person name="McHardy A.C."/>
            <person name="Sarkar A."/>
            <person name="Schneiker S."/>
            <person name="Syed A.A."/>
            <person name="Thauer R."/>
            <person name="Vorhoelter F.-J."/>
            <person name="Weidner S."/>
            <person name="Puehler A."/>
            <person name="Reinhold-Hurek B."/>
            <person name="Kaiser O."/>
            <person name="Goesmann A."/>
        </authorList>
    </citation>
    <scope>NUCLEOTIDE SEQUENCE [LARGE SCALE GENOMIC DNA]</scope>
    <source>
        <strain evidence="16 17">BH72</strain>
    </source>
</reference>
<keyword evidence="7 12" id="KW-0798">TonB box</keyword>
<dbReference type="Pfam" id="PF07715">
    <property type="entry name" value="Plug"/>
    <property type="match status" value="1"/>
</dbReference>
<dbReference type="KEGG" id="azo:azo3836"/>
<dbReference type="InterPro" id="IPR036942">
    <property type="entry name" value="Beta-barrel_TonB_sf"/>
</dbReference>
<gene>
    <name evidence="16" type="ordered locus">azo3836</name>
</gene>
<dbReference type="Gene3D" id="2.170.130.10">
    <property type="entry name" value="TonB-dependent receptor, plug domain"/>
    <property type="match status" value="1"/>
</dbReference>
<dbReference type="PROSITE" id="PS52016">
    <property type="entry name" value="TONB_DEPENDENT_REC_3"/>
    <property type="match status" value="1"/>
</dbReference>
<evidence type="ECO:0000313" key="16">
    <source>
        <dbReference type="EMBL" id="CAL96452.1"/>
    </source>
</evidence>
<dbReference type="AlphaFoldDB" id="A1KC96"/>
<accession>A1KC96</accession>
<keyword evidence="3 11" id="KW-0813">Transport</keyword>
<dbReference type="Gene3D" id="2.40.170.20">
    <property type="entry name" value="TonB-dependent receptor, beta-barrel domain"/>
    <property type="match status" value="1"/>
</dbReference>
<dbReference type="CDD" id="cd01347">
    <property type="entry name" value="ligand_gated_channel"/>
    <property type="match status" value="1"/>
</dbReference>